<evidence type="ECO:0000256" key="1">
    <source>
        <dbReference type="SAM" id="MobiDB-lite"/>
    </source>
</evidence>
<dbReference type="EMBL" id="FZOQ01000004">
    <property type="protein sequence ID" value="SNS26329.1"/>
    <property type="molecule type" value="Genomic_DNA"/>
</dbReference>
<reference evidence="3" key="1">
    <citation type="submission" date="2017-06" db="EMBL/GenBank/DDBJ databases">
        <authorList>
            <person name="Varghese N."/>
            <person name="Submissions S."/>
        </authorList>
    </citation>
    <scope>NUCLEOTIDE SEQUENCE [LARGE SCALE GENOMIC DNA]</scope>
    <source>
        <strain evidence="3">NKM1</strain>
    </source>
</reference>
<dbReference type="RefSeq" id="WP_089318208.1">
    <property type="nucleotide sequence ID" value="NZ_FZOQ01000004.1"/>
</dbReference>
<keyword evidence="3" id="KW-1185">Reference proteome</keyword>
<protein>
    <submittedName>
        <fullName evidence="2">Uncharacterized protein</fullName>
    </submittedName>
</protein>
<name>A0A239D285_9BACT</name>
<dbReference type="Proteomes" id="UP000198432">
    <property type="component" value="Unassembled WGS sequence"/>
</dbReference>
<dbReference type="OrthoDB" id="288286at2"/>
<accession>A0A239D285</accession>
<evidence type="ECO:0000313" key="2">
    <source>
        <dbReference type="EMBL" id="SNS26329.1"/>
    </source>
</evidence>
<evidence type="ECO:0000313" key="3">
    <source>
        <dbReference type="Proteomes" id="UP000198432"/>
    </source>
</evidence>
<proteinExistence type="predicted"/>
<dbReference type="AlphaFoldDB" id="A0A239D285"/>
<gene>
    <name evidence="2" type="ORF">SAMN06296052_10411</name>
</gene>
<organism evidence="2 3">
    <name type="scientific">Pontibacter ummariensis</name>
    <dbReference type="NCBI Taxonomy" id="1610492"/>
    <lineage>
        <taxon>Bacteria</taxon>
        <taxon>Pseudomonadati</taxon>
        <taxon>Bacteroidota</taxon>
        <taxon>Cytophagia</taxon>
        <taxon>Cytophagales</taxon>
        <taxon>Hymenobacteraceae</taxon>
        <taxon>Pontibacter</taxon>
    </lineage>
</organism>
<feature type="region of interest" description="Disordered" evidence="1">
    <location>
        <begin position="1"/>
        <end position="26"/>
    </location>
</feature>
<sequence length="95" mass="10715">METPKDLKDKAKDVTEKANRFNPEHREGKVASTIEEYTSRLPSDVYLWAAFGSIAASLVLKMMDKDKTALFVGQWAPTFLILGNYNKIVKVQGHD</sequence>